<dbReference type="Proteomes" id="UP000176996">
    <property type="component" value="Unassembled WGS sequence"/>
</dbReference>
<dbReference type="Pfam" id="PF01467">
    <property type="entry name" value="CTP_transf_like"/>
    <property type="match status" value="1"/>
</dbReference>
<dbReference type="STRING" id="1798471.A3A21_01260"/>
<keyword evidence="2" id="KW-0548">Nucleotidyltransferase</keyword>
<evidence type="ECO:0000259" key="3">
    <source>
        <dbReference type="Pfam" id="PF01467"/>
    </source>
</evidence>
<keyword evidence="1" id="KW-0808">Transferase</keyword>
<organism evidence="4 5">
    <name type="scientific">Candidatus Jorgensenbacteria bacterium RIFCSPLOWO2_01_FULL_45_25b</name>
    <dbReference type="NCBI Taxonomy" id="1798471"/>
    <lineage>
        <taxon>Bacteria</taxon>
        <taxon>Candidatus Joergenseniibacteriota</taxon>
    </lineage>
</organism>
<dbReference type="PANTHER" id="PTHR43793:SF1">
    <property type="entry name" value="FAD SYNTHASE"/>
    <property type="match status" value="1"/>
</dbReference>
<evidence type="ECO:0000256" key="2">
    <source>
        <dbReference type="ARBA" id="ARBA00022695"/>
    </source>
</evidence>
<dbReference type="SUPFAM" id="SSF52374">
    <property type="entry name" value="Nucleotidylyl transferase"/>
    <property type="match status" value="1"/>
</dbReference>
<protein>
    <recommendedName>
        <fullName evidence="3">Cytidyltransferase-like domain-containing protein</fullName>
    </recommendedName>
</protein>
<dbReference type="GO" id="GO:0016779">
    <property type="term" value="F:nucleotidyltransferase activity"/>
    <property type="evidence" value="ECO:0007669"/>
    <property type="project" value="UniProtKB-KW"/>
</dbReference>
<dbReference type="EMBL" id="MFKK01000015">
    <property type="protein sequence ID" value="OGG40978.1"/>
    <property type="molecule type" value="Genomic_DNA"/>
</dbReference>
<dbReference type="PANTHER" id="PTHR43793">
    <property type="entry name" value="FAD SYNTHASE"/>
    <property type="match status" value="1"/>
</dbReference>
<feature type="domain" description="Cytidyltransferase-like" evidence="3">
    <location>
        <begin position="7"/>
        <end position="145"/>
    </location>
</feature>
<accession>A0A1F6BVX8</accession>
<dbReference type="InterPro" id="IPR004821">
    <property type="entry name" value="Cyt_trans-like"/>
</dbReference>
<name>A0A1F6BVX8_9BACT</name>
<dbReference type="NCBIfam" id="TIGR00125">
    <property type="entry name" value="cyt_tran_rel"/>
    <property type="match status" value="1"/>
</dbReference>
<proteinExistence type="predicted"/>
<dbReference type="InterPro" id="IPR050385">
    <property type="entry name" value="Archaeal_FAD_synthase"/>
</dbReference>
<sequence length="149" mass="17123">MKRRVLVFGTFDGLHEGHRAFLRQARQMQIRADDAQMNADDSVRLIVVVARDEVVEKLKGRKSRKEQGLRIKELMETGLMDEVVEGDAEIGRWEVIGKIKPDIIALGYDQVALKEALEEYVRENGLRIEVRVMKAYKPEEFHSSIISKS</sequence>
<dbReference type="Gene3D" id="3.40.50.620">
    <property type="entry name" value="HUPs"/>
    <property type="match status" value="1"/>
</dbReference>
<dbReference type="InterPro" id="IPR014729">
    <property type="entry name" value="Rossmann-like_a/b/a_fold"/>
</dbReference>
<comment type="caution">
    <text evidence="4">The sequence shown here is derived from an EMBL/GenBank/DDBJ whole genome shotgun (WGS) entry which is preliminary data.</text>
</comment>
<dbReference type="AlphaFoldDB" id="A0A1F6BVX8"/>
<evidence type="ECO:0000313" key="5">
    <source>
        <dbReference type="Proteomes" id="UP000176996"/>
    </source>
</evidence>
<evidence type="ECO:0000256" key="1">
    <source>
        <dbReference type="ARBA" id="ARBA00022679"/>
    </source>
</evidence>
<evidence type="ECO:0000313" key="4">
    <source>
        <dbReference type="EMBL" id="OGG40978.1"/>
    </source>
</evidence>
<reference evidence="4 5" key="1">
    <citation type="journal article" date="2016" name="Nat. Commun.">
        <title>Thousands of microbial genomes shed light on interconnected biogeochemical processes in an aquifer system.</title>
        <authorList>
            <person name="Anantharaman K."/>
            <person name="Brown C.T."/>
            <person name="Hug L.A."/>
            <person name="Sharon I."/>
            <person name="Castelle C.J."/>
            <person name="Probst A.J."/>
            <person name="Thomas B.C."/>
            <person name="Singh A."/>
            <person name="Wilkins M.J."/>
            <person name="Karaoz U."/>
            <person name="Brodie E.L."/>
            <person name="Williams K.H."/>
            <person name="Hubbard S.S."/>
            <person name="Banfield J.F."/>
        </authorList>
    </citation>
    <scope>NUCLEOTIDE SEQUENCE [LARGE SCALE GENOMIC DNA]</scope>
</reference>
<gene>
    <name evidence="4" type="ORF">A3A21_01260</name>
</gene>